<comment type="caution">
    <text evidence="7">The sequence shown here is derived from an EMBL/GenBank/DDBJ whole genome shotgun (WGS) entry which is preliminary data.</text>
</comment>
<feature type="domain" description="HTH myb-type" evidence="6">
    <location>
        <begin position="131"/>
        <end position="186"/>
    </location>
</feature>
<dbReference type="Gene3D" id="1.10.10.60">
    <property type="entry name" value="Homeodomain-like"/>
    <property type="match status" value="3"/>
</dbReference>
<dbReference type="InterPro" id="IPR001005">
    <property type="entry name" value="SANT/Myb"/>
</dbReference>
<dbReference type="PROSITE" id="PS50090">
    <property type="entry name" value="MYB_LIKE"/>
    <property type="match status" value="3"/>
</dbReference>
<gene>
    <name evidence="7" type="primary">MYBL1_3</name>
    <name evidence="7" type="ORF">DERF_011420</name>
</gene>
<evidence type="ECO:0000259" key="5">
    <source>
        <dbReference type="PROSITE" id="PS50090"/>
    </source>
</evidence>
<dbReference type="InterPro" id="IPR009057">
    <property type="entry name" value="Homeodomain-like_sf"/>
</dbReference>
<name>A0A922HT09_DERFA</name>
<keyword evidence="3" id="KW-0238">DNA-binding</keyword>
<evidence type="ECO:0000256" key="3">
    <source>
        <dbReference type="ARBA" id="ARBA00023125"/>
    </source>
</evidence>
<dbReference type="GO" id="GO:0005634">
    <property type="term" value="C:nucleus"/>
    <property type="evidence" value="ECO:0007669"/>
    <property type="project" value="UniProtKB-SubCell"/>
</dbReference>
<dbReference type="PROSITE" id="PS51294">
    <property type="entry name" value="HTH_MYB"/>
    <property type="match status" value="3"/>
</dbReference>
<accession>A0A922HT09</accession>
<evidence type="ECO:0000256" key="1">
    <source>
        <dbReference type="ARBA" id="ARBA00004123"/>
    </source>
</evidence>
<feature type="domain" description="Myb-like" evidence="5">
    <location>
        <begin position="183"/>
        <end position="233"/>
    </location>
</feature>
<sequence length="979" mass="110358">MFHRHLKKVLKMSLYYDENSETQVSSTTTINLPFESITGLTEIDCNTTTTTPCSSVRIVGDNSSLQSLKMSSNGKKVLLERKLNTIQISKKEDNKLKRLVEKYNEDWYQVATHFSDRSDVQCQQRWCKVLNPRLIKGPWTPKEDEKIIELVKKYGPKKWTIIAKYLDGRIGKQCRERWHNHLNPDIVKSAWTDQEERTIIQSHTIHGNQWAKIAKLLPGRTDNAIKNHWNSTLKRKAQAMKEGIPFAEFKKRIKKKKTSTLTTTTTSPMKKVVTSTLIYSITNLPNNNTNNNNNETNTVNSTSNTDDDLNDFSDLFDSSQREMLECELSEIQDVNDLVSAIKSSPLRSLMISPTKNSTLINDDDHQQRINTDASCYIDAFSSGYQTQPDMSNVSSFISPIKMNMTDDNGEHQPSGKKPFTPLQFDTPISSKVITNSISTPYLYTPPSQSDHSIMMIKSKNKENVSPLKTTMNHGRSNRNKQYAMMDVMLSNSSNPFINSCVRSPTTETNEKIQIESNSEEILFETPSKSFIQDDQLFSPQSSFVISTISPTKCMSPGVGTFLKKQPVSTVNKNILHTSPTVTNNNNNNGIISQMGPPSSSSLIGNKTELVGQLNSSTPYSMAIYNNNASIMDNGHNDGYIPLTPMSNISVISNPSESNNRDISYINNQMHSVGEGLAAEQLLEQHNNVPMSLPLTNNNVSFNNDYNYNYVISDDDSSNRYIMTTANNNINTDSFNTIHYNNNNTTLSINQNHDQIKLIKSTTTSLSSLNGQSIDSIYIGFTENVNQSEEPNTSTIITLTMPSSSMDTTAYYPIQLVNMGPVIPFQTAAIQESDTTTEPRPKPLYILPKMTNTTSNETAVTFTRTLSNRVRRRRKLRTTRSRMRLFSSDQVNSESETTMVISPITSDNESNMELKHPSNIVANNQWFLLATGQTAAQKEVTKQARIFLQSKNNVPLHCLPEQRRTPIVPLLRMNCHNKKQ</sequence>
<comment type="subcellular location">
    <subcellularLocation>
        <location evidence="1">Nucleus</location>
    </subcellularLocation>
</comment>
<feature type="domain" description="Myb-like" evidence="5">
    <location>
        <begin position="89"/>
        <end position="130"/>
    </location>
</feature>
<feature type="domain" description="Myb-like" evidence="5">
    <location>
        <begin position="131"/>
        <end position="182"/>
    </location>
</feature>
<feature type="domain" description="HTH myb-type" evidence="6">
    <location>
        <begin position="89"/>
        <end position="130"/>
    </location>
</feature>
<dbReference type="GO" id="GO:0000978">
    <property type="term" value="F:RNA polymerase II cis-regulatory region sequence-specific DNA binding"/>
    <property type="evidence" value="ECO:0007669"/>
    <property type="project" value="TreeGrafter"/>
</dbReference>
<keyword evidence="8" id="KW-1185">Reference proteome</keyword>
<dbReference type="CDD" id="cd00167">
    <property type="entry name" value="SANT"/>
    <property type="match status" value="3"/>
</dbReference>
<feature type="compositionally biased region" description="Low complexity" evidence="4">
    <location>
        <begin position="284"/>
        <end position="304"/>
    </location>
</feature>
<dbReference type="InterPro" id="IPR050560">
    <property type="entry name" value="MYB_TF"/>
</dbReference>
<dbReference type="Proteomes" id="UP000790347">
    <property type="component" value="Unassembled WGS sequence"/>
</dbReference>
<evidence type="ECO:0000259" key="6">
    <source>
        <dbReference type="PROSITE" id="PS51294"/>
    </source>
</evidence>
<evidence type="ECO:0000256" key="2">
    <source>
        <dbReference type="ARBA" id="ARBA00022737"/>
    </source>
</evidence>
<dbReference type="AlphaFoldDB" id="A0A922HT09"/>
<keyword evidence="2" id="KW-0677">Repeat</keyword>
<dbReference type="InterPro" id="IPR017930">
    <property type="entry name" value="Myb_dom"/>
</dbReference>
<feature type="region of interest" description="Disordered" evidence="4">
    <location>
        <begin position="284"/>
        <end position="309"/>
    </location>
</feature>
<dbReference type="PANTHER" id="PTHR45614:SF25">
    <property type="entry name" value="MYB PROTEIN"/>
    <property type="match status" value="1"/>
</dbReference>
<dbReference type="FunFam" id="1.10.10.60:FF:000010">
    <property type="entry name" value="Transcriptional activator Myb isoform A"/>
    <property type="match status" value="1"/>
</dbReference>
<reference evidence="7" key="2">
    <citation type="journal article" date="2022" name="Res Sq">
        <title>Comparative Genomics Reveals Insights into the Divergent Evolution of Astigmatic Mites and Household Pest Adaptations.</title>
        <authorList>
            <person name="Xiong Q."/>
            <person name="Wan A.T.-Y."/>
            <person name="Liu X.-Y."/>
            <person name="Fung C.S.-H."/>
            <person name="Xiao X."/>
            <person name="Malainual N."/>
            <person name="Hou J."/>
            <person name="Wang L."/>
            <person name="Wang M."/>
            <person name="Yang K."/>
            <person name="Cui Y."/>
            <person name="Leung E."/>
            <person name="Nong W."/>
            <person name="Shin S.-K."/>
            <person name="Au S."/>
            <person name="Jeong K.Y."/>
            <person name="Chew F.T."/>
            <person name="Hui J."/>
            <person name="Leung T.F."/>
            <person name="Tungtrongchitr A."/>
            <person name="Zhong N."/>
            <person name="Liu Z."/>
            <person name="Tsui S."/>
        </authorList>
    </citation>
    <scope>NUCLEOTIDE SEQUENCE</scope>
    <source>
        <strain evidence="7">Derf</strain>
        <tissue evidence="7">Whole organism</tissue>
    </source>
</reference>
<protein>
    <submittedName>
        <fullName evidence="7">Myb- protein A</fullName>
    </submittedName>
</protein>
<evidence type="ECO:0000313" key="8">
    <source>
        <dbReference type="Proteomes" id="UP000790347"/>
    </source>
</evidence>
<proteinExistence type="predicted"/>
<feature type="domain" description="HTH myb-type" evidence="6">
    <location>
        <begin position="187"/>
        <end position="237"/>
    </location>
</feature>
<evidence type="ECO:0000256" key="4">
    <source>
        <dbReference type="SAM" id="MobiDB-lite"/>
    </source>
</evidence>
<dbReference type="EMBL" id="ASGP02000005">
    <property type="protein sequence ID" value="KAH9506701.1"/>
    <property type="molecule type" value="Genomic_DNA"/>
</dbReference>
<evidence type="ECO:0000313" key="7">
    <source>
        <dbReference type="EMBL" id="KAH9506701.1"/>
    </source>
</evidence>
<dbReference type="Pfam" id="PF00249">
    <property type="entry name" value="Myb_DNA-binding"/>
    <property type="match status" value="3"/>
</dbReference>
<dbReference type="PANTHER" id="PTHR45614">
    <property type="entry name" value="MYB PROTEIN-RELATED"/>
    <property type="match status" value="1"/>
</dbReference>
<dbReference type="SMART" id="SM00717">
    <property type="entry name" value="SANT"/>
    <property type="match status" value="3"/>
</dbReference>
<dbReference type="SUPFAM" id="SSF46689">
    <property type="entry name" value="Homeodomain-like"/>
    <property type="match status" value="2"/>
</dbReference>
<reference evidence="7" key="1">
    <citation type="submission" date="2013-05" db="EMBL/GenBank/DDBJ databases">
        <authorList>
            <person name="Yim A.K.Y."/>
            <person name="Chan T.F."/>
            <person name="Ji K.M."/>
            <person name="Liu X.Y."/>
            <person name="Zhou J.W."/>
            <person name="Li R.Q."/>
            <person name="Yang K.Y."/>
            <person name="Li J."/>
            <person name="Li M."/>
            <person name="Law P.T.W."/>
            <person name="Wu Y.L."/>
            <person name="Cai Z.L."/>
            <person name="Qin H."/>
            <person name="Bao Y."/>
            <person name="Leung R.K.K."/>
            <person name="Ng P.K.S."/>
            <person name="Zou J."/>
            <person name="Zhong X.J."/>
            <person name="Ran P.X."/>
            <person name="Zhong N.S."/>
            <person name="Liu Z.G."/>
            <person name="Tsui S.K.W."/>
        </authorList>
    </citation>
    <scope>NUCLEOTIDE SEQUENCE</scope>
    <source>
        <strain evidence="7">Derf</strain>
        <tissue evidence="7">Whole organism</tissue>
    </source>
</reference>
<organism evidence="7 8">
    <name type="scientific">Dermatophagoides farinae</name>
    <name type="common">American house dust mite</name>
    <dbReference type="NCBI Taxonomy" id="6954"/>
    <lineage>
        <taxon>Eukaryota</taxon>
        <taxon>Metazoa</taxon>
        <taxon>Ecdysozoa</taxon>
        <taxon>Arthropoda</taxon>
        <taxon>Chelicerata</taxon>
        <taxon>Arachnida</taxon>
        <taxon>Acari</taxon>
        <taxon>Acariformes</taxon>
        <taxon>Sarcoptiformes</taxon>
        <taxon>Astigmata</taxon>
        <taxon>Psoroptidia</taxon>
        <taxon>Analgoidea</taxon>
        <taxon>Pyroglyphidae</taxon>
        <taxon>Dermatophagoidinae</taxon>
        <taxon>Dermatophagoides</taxon>
    </lineage>
</organism>
<dbReference type="GO" id="GO:0000981">
    <property type="term" value="F:DNA-binding transcription factor activity, RNA polymerase II-specific"/>
    <property type="evidence" value="ECO:0007669"/>
    <property type="project" value="TreeGrafter"/>
</dbReference>